<dbReference type="InterPro" id="IPR003488">
    <property type="entry name" value="DprA"/>
</dbReference>
<gene>
    <name evidence="4" type="primary">dprA</name>
    <name evidence="4" type="ORF">JIN78_05890</name>
</gene>
<keyword evidence="5" id="KW-1185">Reference proteome</keyword>
<feature type="domain" description="Smf/DprA SLOG" evidence="2">
    <location>
        <begin position="84"/>
        <end position="293"/>
    </location>
</feature>
<evidence type="ECO:0000313" key="5">
    <source>
        <dbReference type="Proteomes" id="UP000604083"/>
    </source>
</evidence>
<dbReference type="GO" id="GO:0009294">
    <property type="term" value="P:DNA-mediated transformation"/>
    <property type="evidence" value="ECO:0007669"/>
    <property type="project" value="InterPro"/>
</dbReference>
<name>A0A934RMK7_9BACT</name>
<dbReference type="Pfam" id="PF02481">
    <property type="entry name" value="DNA_processg_A"/>
    <property type="match status" value="1"/>
</dbReference>
<dbReference type="InterPro" id="IPR036388">
    <property type="entry name" value="WH-like_DNA-bd_sf"/>
</dbReference>
<organism evidence="4 5">
    <name type="scientific">Roseibacillus ishigakijimensis</name>
    <dbReference type="NCBI Taxonomy" id="454146"/>
    <lineage>
        <taxon>Bacteria</taxon>
        <taxon>Pseudomonadati</taxon>
        <taxon>Verrucomicrobiota</taxon>
        <taxon>Verrucomicrobiia</taxon>
        <taxon>Verrucomicrobiales</taxon>
        <taxon>Verrucomicrobiaceae</taxon>
        <taxon>Roseibacillus</taxon>
    </lineage>
</organism>
<proteinExistence type="inferred from homology"/>
<feature type="domain" description="DprA winged helix" evidence="3">
    <location>
        <begin position="312"/>
        <end position="372"/>
    </location>
</feature>
<dbReference type="InterPro" id="IPR057666">
    <property type="entry name" value="DrpA_SLOG"/>
</dbReference>
<dbReference type="Gene3D" id="1.10.10.10">
    <property type="entry name" value="Winged helix-like DNA-binding domain superfamily/Winged helix DNA-binding domain"/>
    <property type="match status" value="1"/>
</dbReference>
<reference evidence="4" key="1">
    <citation type="submission" date="2021-01" db="EMBL/GenBank/DDBJ databases">
        <title>Modified the classification status of verrucomicrobia.</title>
        <authorList>
            <person name="Feng X."/>
        </authorList>
    </citation>
    <scope>NUCLEOTIDE SEQUENCE</scope>
    <source>
        <strain evidence="4">KCTC 12986</strain>
    </source>
</reference>
<accession>A0A934RMK7</accession>
<dbReference type="PANTHER" id="PTHR43022:SF1">
    <property type="entry name" value="PROTEIN SMF"/>
    <property type="match status" value="1"/>
</dbReference>
<dbReference type="Gene3D" id="3.40.50.450">
    <property type="match status" value="1"/>
</dbReference>
<evidence type="ECO:0000259" key="3">
    <source>
        <dbReference type="Pfam" id="PF17782"/>
    </source>
</evidence>
<dbReference type="AlphaFoldDB" id="A0A934RMK7"/>
<dbReference type="EMBL" id="JAENIO010000010">
    <property type="protein sequence ID" value="MBK1833588.1"/>
    <property type="molecule type" value="Genomic_DNA"/>
</dbReference>
<comment type="similarity">
    <text evidence="1">Belongs to the DprA/Smf family.</text>
</comment>
<dbReference type="Pfam" id="PF17782">
    <property type="entry name" value="WHD_DprA"/>
    <property type="match status" value="1"/>
</dbReference>
<comment type="caution">
    <text evidence="4">The sequence shown here is derived from an EMBL/GenBank/DDBJ whole genome shotgun (WGS) entry which is preliminary data.</text>
</comment>
<protein>
    <submittedName>
        <fullName evidence="4">DNA-protecting protein DprA</fullName>
    </submittedName>
</protein>
<dbReference type="PANTHER" id="PTHR43022">
    <property type="entry name" value="PROTEIN SMF"/>
    <property type="match status" value="1"/>
</dbReference>
<dbReference type="SUPFAM" id="SSF47781">
    <property type="entry name" value="RuvA domain 2-like"/>
    <property type="match status" value="1"/>
</dbReference>
<dbReference type="RefSeq" id="WP_200391023.1">
    <property type="nucleotide sequence ID" value="NZ_JAENIO010000010.1"/>
</dbReference>
<evidence type="ECO:0000313" key="4">
    <source>
        <dbReference type="EMBL" id="MBK1833588.1"/>
    </source>
</evidence>
<evidence type="ECO:0000259" key="2">
    <source>
        <dbReference type="Pfam" id="PF02481"/>
    </source>
</evidence>
<sequence>MVKNDAPMLESLLTLNALPKVGPIRLRRLLQHFGDAATILRQPGRALQEVNGIGPEVAAIIAQWQNYIDPAAELALCEKHGISLLTPDAPHWPRLLAECSDAPLLLYVQGEITAADQHALGVVGSRRCTHYGRSATRQLTMGLAKAGYTIISGLARGIDAEAHRAALAAGGRTIAVLGSGLLNLYPSENRELARQIAAGQGAVVSEFPLRQPPDKQTFPQRNRIVANWASALLVTESPRRSGSLITAGMANEAGRTVYAVPGPIDRPQSEGCHDLIRDGATLATCPEHLLEDLQNLPLFRPARAEQPATKGPTAPQPLPPLSEDETSLLAQLETQERTMDQLAEHTNLPIHRVSASLLALEMKGLAKQMPGQRYVRATPAKP</sequence>
<dbReference type="Proteomes" id="UP000604083">
    <property type="component" value="Unassembled WGS sequence"/>
</dbReference>
<evidence type="ECO:0000256" key="1">
    <source>
        <dbReference type="ARBA" id="ARBA00006525"/>
    </source>
</evidence>
<dbReference type="NCBIfam" id="TIGR00732">
    <property type="entry name" value="dprA"/>
    <property type="match status" value="1"/>
</dbReference>
<dbReference type="InterPro" id="IPR041614">
    <property type="entry name" value="DprA_WH"/>
</dbReference>
<dbReference type="SUPFAM" id="SSF102405">
    <property type="entry name" value="MCP/YpsA-like"/>
    <property type="match status" value="1"/>
</dbReference>
<dbReference type="InterPro" id="IPR010994">
    <property type="entry name" value="RuvA_2-like"/>
</dbReference>